<dbReference type="eggNOG" id="ENOG502S3DE">
    <property type="taxonomic scope" value="Eukaryota"/>
</dbReference>
<gene>
    <name evidence="1" type="ORF">LPMP_060340</name>
</gene>
<protein>
    <submittedName>
        <fullName evidence="1">Uncharacterized protein</fullName>
    </submittedName>
</protein>
<organism evidence="1 2">
    <name type="scientific">Leishmania panamensis</name>
    <dbReference type="NCBI Taxonomy" id="5679"/>
    <lineage>
        <taxon>Eukaryota</taxon>
        <taxon>Discoba</taxon>
        <taxon>Euglenozoa</taxon>
        <taxon>Kinetoplastea</taxon>
        <taxon>Metakinetoplastina</taxon>
        <taxon>Trypanosomatida</taxon>
        <taxon>Trypanosomatidae</taxon>
        <taxon>Leishmaniinae</taxon>
        <taxon>Leishmania</taxon>
        <taxon>Leishmania guyanensis species complex</taxon>
    </lineage>
</organism>
<evidence type="ECO:0000313" key="2">
    <source>
        <dbReference type="Proteomes" id="UP000063063"/>
    </source>
</evidence>
<dbReference type="KEGG" id="lpan:LPMP_060340"/>
<dbReference type="Proteomes" id="UP000063063">
    <property type="component" value="Chromosome 6"/>
</dbReference>
<name>A0A088RKA5_LEIPA</name>
<dbReference type="EMBL" id="CP009375">
    <property type="protein sequence ID" value="AIN95594.1"/>
    <property type="molecule type" value="Genomic_DNA"/>
</dbReference>
<proteinExistence type="predicted"/>
<reference evidence="1 2" key="1">
    <citation type="journal article" date="2015" name="Sci. Rep.">
        <title>The genome of Leishmania panamensis: insights into genomics of the L. (Viannia) subgenus.</title>
        <authorList>
            <person name="Llanes A."/>
            <person name="Restrepo C.M."/>
            <person name="Vecchio G.D."/>
            <person name="Anguizola F.J."/>
            <person name="Lleonart R."/>
        </authorList>
    </citation>
    <scope>NUCLEOTIDE SEQUENCE [LARGE SCALE GENOMIC DNA]</scope>
    <source>
        <strain evidence="1 2">MHOM/PA/94/PSC-1</strain>
    </source>
</reference>
<dbReference type="AlphaFoldDB" id="A0A088RKA5"/>
<accession>A0A088RKA5</accession>
<dbReference type="VEuPathDB" id="TriTrypDB:LPAL13_060009000"/>
<keyword evidence="2" id="KW-1185">Reference proteome</keyword>
<dbReference type="RefSeq" id="XP_010703916.1">
    <property type="nucleotide sequence ID" value="XM_010705614.1"/>
</dbReference>
<dbReference type="GeneID" id="22572240"/>
<evidence type="ECO:0000313" key="1">
    <source>
        <dbReference type="EMBL" id="AIN95594.1"/>
    </source>
</evidence>
<sequence>MSQLQIQAKTCIDEVEDVLGSSNSLSTNEVYDRLSATYQRFLQHVWCELPMNNQGGSALATVSCMPIWELLNLHTSKCALSSAPAKAIAVQLLSSMYPKSKDRRCVYQQPSCYGSNSQTAVPLSIQVPIQMVVPKSSAAEQNVEYVKAAERILKMTTIGNYTDGKEAAAVTSTVRTFLINVLPKCTIVSDPRELPKQARGEVHILWDSPTCDWMSGKIFLLTLWCLLIITEFLNLPEYRNLSLFLCSSRWSTRLVELDGCKISYSELLSPLLDICSLCLSMNPRFASSSVDTVPLIDPRVNAFLNGSDVNEERCEIGEYFAKEYSARPTMDGKKSLTLHRADYVNKQLIEDIPNEIDFMGASSSCRDFDQLAYLCRDCLFVPTTDTLVSGISATKRRDILFNRKRMRGAVSLDGPCFIPVKSAVTDMLEKNGTDALVTLERLCCKWREDIV</sequence>
<dbReference type="VEuPathDB" id="TriTrypDB:LPMP_060340"/>
<dbReference type="OrthoDB" id="270974at2759"/>